<sequence>MYPSFAHDSQVVAGTEERISYYQTWLAESAADGPPLPPEYQLLPGADRLSWTTHRQVEWLDAEDYPAGWPASARRRPHWFHTTPDGNEYLLIQTGWAWVGQLPAPASRTRPSTAP</sequence>
<gene>
    <name evidence="1" type="ORF">MUN79_18480</name>
</gene>
<accession>A0A8T9Q456</accession>
<organism evidence="1 2">
    <name type="scientific">Hymenobacter cellulosilyticus</name>
    <dbReference type="NCBI Taxonomy" id="2932248"/>
    <lineage>
        <taxon>Bacteria</taxon>
        <taxon>Pseudomonadati</taxon>
        <taxon>Bacteroidota</taxon>
        <taxon>Cytophagia</taxon>
        <taxon>Cytophagales</taxon>
        <taxon>Hymenobacteraceae</taxon>
        <taxon>Hymenobacter</taxon>
    </lineage>
</organism>
<keyword evidence="2" id="KW-1185">Reference proteome</keyword>
<reference evidence="1" key="1">
    <citation type="submission" date="2022-04" db="EMBL/GenBank/DDBJ databases">
        <title>Hymenobacter sp. isolated from the air.</title>
        <authorList>
            <person name="Won M."/>
            <person name="Lee C.-M."/>
            <person name="Woen H.-Y."/>
            <person name="Kwon S.-W."/>
        </authorList>
    </citation>
    <scope>NUCLEOTIDE SEQUENCE</scope>
    <source>
        <strain evidence="1">5116S-3</strain>
    </source>
</reference>
<dbReference type="Proteomes" id="UP000831796">
    <property type="component" value="Chromosome"/>
</dbReference>
<dbReference type="RefSeq" id="WP_244674096.1">
    <property type="nucleotide sequence ID" value="NZ_CP095046.1"/>
</dbReference>
<name>A0A8T9Q456_9BACT</name>
<evidence type="ECO:0000313" key="2">
    <source>
        <dbReference type="Proteomes" id="UP000831796"/>
    </source>
</evidence>
<dbReference type="AlphaFoldDB" id="A0A8T9Q456"/>
<dbReference type="EMBL" id="CP095046">
    <property type="protein sequence ID" value="UOQ70678.1"/>
    <property type="molecule type" value="Genomic_DNA"/>
</dbReference>
<protein>
    <submittedName>
        <fullName evidence="1">Uncharacterized protein</fullName>
    </submittedName>
</protein>
<proteinExistence type="predicted"/>
<evidence type="ECO:0000313" key="1">
    <source>
        <dbReference type="EMBL" id="UOQ70678.1"/>
    </source>
</evidence>
<dbReference type="KEGG" id="hcu:MUN79_18480"/>